<evidence type="ECO:0000313" key="2">
    <source>
        <dbReference type="WBParaSite" id="GPLIN_000919900"/>
    </source>
</evidence>
<organism evidence="1 2">
    <name type="scientific">Globodera pallida</name>
    <name type="common">Potato cyst nematode worm</name>
    <name type="synonym">Heterodera pallida</name>
    <dbReference type="NCBI Taxonomy" id="36090"/>
    <lineage>
        <taxon>Eukaryota</taxon>
        <taxon>Metazoa</taxon>
        <taxon>Ecdysozoa</taxon>
        <taxon>Nematoda</taxon>
        <taxon>Chromadorea</taxon>
        <taxon>Rhabditida</taxon>
        <taxon>Tylenchina</taxon>
        <taxon>Tylenchomorpha</taxon>
        <taxon>Tylenchoidea</taxon>
        <taxon>Heteroderidae</taxon>
        <taxon>Heteroderinae</taxon>
        <taxon>Globodera</taxon>
    </lineage>
</organism>
<reference evidence="1" key="2">
    <citation type="submission" date="2014-05" db="EMBL/GenBank/DDBJ databases">
        <title>The genome and life-stage specific transcriptomes of Globodera pallida elucidate key aspects of plant parasitism by a cyst nematode.</title>
        <authorList>
            <person name="Cotton J.A."/>
            <person name="Lilley C.J."/>
            <person name="Jones L.M."/>
            <person name="Kikuchi T."/>
            <person name="Reid A.J."/>
            <person name="Thorpe P."/>
            <person name="Tsai I.J."/>
            <person name="Beasley H."/>
            <person name="Blok V."/>
            <person name="Cock P.J.A."/>
            <person name="Van den Akker S.E."/>
            <person name="Holroyd N."/>
            <person name="Hunt M."/>
            <person name="Mantelin S."/>
            <person name="Naghra H."/>
            <person name="Pain A."/>
            <person name="Palomares-Rius J.E."/>
            <person name="Zarowiecki M."/>
            <person name="Berriman M."/>
            <person name="Jones J.T."/>
            <person name="Urwin P.E."/>
        </authorList>
    </citation>
    <scope>NUCLEOTIDE SEQUENCE [LARGE SCALE GENOMIC DNA]</scope>
    <source>
        <strain evidence="1">Lindley</strain>
    </source>
</reference>
<dbReference type="WBParaSite" id="GPLIN_000919900">
    <property type="protein sequence ID" value="GPLIN_000919900"/>
    <property type="gene ID" value="GPLIN_000919900"/>
</dbReference>
<sequence>MQERIPDNCVEGILLLANRFLLDSVVNQCVDFLLKKSKKSAICKFRLADQCGIIGMKKTILAEMTKEDFLIAGENYMDNLSENAKFGAEALKELSERHEELFGTE</sequence>
<dbReference type="InterPro" id="IPR052664">
    <property type="entry name" value="BTB-MATH_domain_protein"/>
</dbReference>
<accession>A0A183C8K3</accession>
<name>A0A183C8K3_GLOPA</name>
<evidence type="ECO:0000313" key="1">
    <source>
        <dbReference type="Proteomes" id="UP000050741"/>
    </source>
</evidence>
<reference evidence="1" key="1">
    <citation type="submission" date="2013-12" db="EMBL/GenBank/DDBJ databases">
        <authorList>
            <person name="Aslett M."/>
        </authorList>
    </citation>
    <scope>NUCLEOTIDE SEQUENCE [LARGE SCALE GENOMIC DNA]</scope>
    <source>
        <strain evidence="1">Lindley</strain>
    </source>
</reference>
<dbReference type="AlphaFoldDB" id="A0A183C8K3"/>
<dbReference type="PANTHER" id="PTHR22743:SF165">
    <property type="entry name" value="BTB AND MATH DOMAIN CONTAINING-RELATED"/>
    <property type="match status" value="1"/>
</dbReference>
<proteinExistence type="predicted"/>
<dbReference type="PANTHER" id="PTHR22743">
    <property type="entry name" value="MEPRIN/TRAF-LIKE MATH FAMILY-C.ELEGANS"/>
    <property type="match status" value="1"/>
</dbReference>
<protein>
    <submittedName>
        <fullName evidence="2">BACK domain-containing protein</fullName>
    </submittedName>
</protein>
<dbReference type="Proteomes" id="UP000050741">
    <property type="component" value="Unassembled WGS sequence"/>
</dbReference>
<reference evidence="2" key="3">
    <citation type="submission" date="2016-06" db="UniProtKB">
        <authorList>
            <consortium name="WormBaseParasite"/>
        </authorList>
    </citation>
    <scope>IDENTIFICATION</scope>
</reference>
<keyword evidence="1" id="KW-1185">Reference proteome</keyword>